<dbReference type="PANTHER" id="PTHR10681">
    <property type="entry name" value="THIOREDOXIN PEROXIDASE"/>
    <property type="match status" value="1"/>
</dbReference>
<sequence>MSLRINDIAPDFTADSTEGKIHFHEWLGDSYAIVFSHPRDFTPVCTTEFGAVAQLAPEFEKRNTKVLGVSVDSVEDHVKWKNDIQKVAGTPANFAIIDDTSLAVAKAYDMLPAEFYLPQEGRSPADSATVRTVFIIGPDKKVRLTMTYPMSVGRNFAEILRALDAVQKTDGAPLATPANWVPGQDVIVALSLDDAAAEERYGALDIRLPYLRYAKDPA</sequence>
<dbReference type="InterPro" id="IPR024706">
    <property type="entry name" value="Peroxiredoxin_AhpC-typ"/>
</dbReference>
<dbReference type="InterPro" id="IPR000866">
    <property type="entry name" value="AhpC/TSA"/>
</dbReference>
<dbReference type="InterPro" id="IPR019479">
    <property type="entry name" value="Peroxiredoxin_C"/>
</dbReference>
<reference evidence="11 12" key="1">
    <citation type="submission" date="2017-07" db="EMBL/GenBank/DDBJ databases">
        <authorList>
            <person name="Sun Z.S."/>
            <person name="Albrecht U."/>
            <person name="Echele G."/>
            <person name="Lee C.C."/>
        </authorList>
    </citation>
    <scope>NUCLEOTIDE SEQUENCE [LARGE SCALE GENOMIC DNA]</scope>
    <source>
        <strain evidence="11 12">DSM 14827</strain>
    </source>
</reference>
<dbReference type="PANTHER" id="PTHR10681:SF128">
    <property type="entry name" value="THIOREDOXIN-DEPENDENT PEROXIDE REDUCTASE, MITOCHONDRIAL"/>
    <property type="match status" value="1"/>
</dbReference>
<proteinExistence type="inferred from homology"/>
<evidence type="ECO:0000256" key="4">
    <source>
        <dbReference type="ARBA" id="ARBA00023002"/>
    </source>
</evidence>
<dbReference type="Pfam" id="PF10417">
    <property type="entry name" value="1-cysPrx_C"/>
    <property type="match status" value="1"/>
</dbReference>
<evidence type="ECO:0000313" key="12">
    <source>
        <dbReference type="Proteomes" id="UP000198307"/>
    </source>
</evidence>
<evidence type="ECO:0000256" key="6">
    <source>
        <dbReference type="ARBA" id="ARBA00025719"/>
    </source>
</evidence>
<comment type="similarity">
    <text evidence="1">Belongs to the peroxiredoxin family. AhpC/Prx1 subfamily.</text>
</comment>
<keyword evidence="3" id="KW-0049">Antioxidant</keyword>
<evidence type="ECO:0000313" key="11">
    <source>
        <dbReference type="EMBL" id="SNT73081.1"/>
    </source>
</evidence>
<evidence type="ECO:0000256" key="8">
    <source>
        <dbReference type="ARBA" id="ARBA00037420"/>
    </source>
</evidence>
<evidence type="ECO:0000256" key="3">
    <source>
        <dbReference type="ARBA" id="ARBA00022862"/>
    </source>
</evidence>
<dbReference type="SUPFAM" id="SSF52833">
    <property type="entry name" value="Thioredoxin-like"/>
    <property type="match status" value="1"/>
</dbReference>
<evidence type="ECO:0000256" key="5">
    <source>
        <dbReference type="ARBA" id="ARBA00023284"/>
    </source>
</evidence>
<dbReference type="RefSeq" id="WP_089343841.1">
    <property type="nucleotide sequence ID" value="NZ_CP067129.1"/>
</dbReference>
<dbReference type="Gene3D" id="3.40.30.10">
    <property type="entry name" value="Glutaredoxin"/>
    <property type="match status" value="1"/>
</dbReference>
<keyword evidence="4" id="KW-0560">Oxidoreductase</keyword>
<dbReference type="PROSITE" id="PS51352">
    <property type="entry name" value="THIOREDOXIN_2"/>
    <property type="match status" value="1"/>
</dbReference>
<protein>
    <recommendedName>
        <fullName evidence="7">Thioredoxin peroxidase</fullName>
    </recommendedName>
</protein>
<dbReference type="PIRSF" id="PIRSF000239">
    <property type="entry name" value="AHPC"/>
    <property type="match status" value="1"/>
</dbReference>
<dbReference type="Gene3D" id="3.30.1020.10">
    <property type="entry name" value="Antioxidant, Horf6, Chain A, domain2"/>
    <property type="match status" value="1"/>
</dbReference>
<dbReference type="GO" id="GO:0008379">
    <property type="term" value="F:thioredoxin peroxidase activity"/>
    <property type="evidence" value="ECO:0007669"/>
    <property type="project" value="TreeGrafter"/>
</dbReference>
<dbReference type="Proteomes" id="UP000198307">
    <property type="component" value="Unassembled WGS sequence"/>
</dbReference>
<dbReference type="GO" id="GO:0045454">
    <property type="term" value="P:cell redox homeostasis"/>
    <property type="evidence" value="ECO:0007669"/>
    <property type="project" value="TreeGrafter"/>
</dbReference>
<evidence type="ECO:0000256" key="1">
    <source>
        <dbReference type="ARBA" id="ARBA00009796"/>
    </source>
</evidence>
<evidence type="ECO:0000256" key="2">
    <source>
        <dbReference type="ARBA" id="ARBA00022559"/>
    </source>
</evidence>
<accession>A0A239PS11</accession>
<evidence type="ECO:0000256" key="7">
    <source>
        <dbReference type="ARBA" id="ARBA00032824"/>
    </source>
</evidence>
<feature type="active site" description="Cysteine sulfenic acid (-SOH) intermediate; for peroxidase activity" evidence="9">
    <location>
        <position position="45"/>
    </location>
</feature>
<dbReference type="InterPro" id="IPR045020">
    <property type="entry name" value="PRX_1cys"/>
</dbReference>
<evidence type="ECO:0000256" key="9">
    <source>
        <dbReference type="PIRSR" id="PIRSR000239-1"/>
    </source>
</evidence>
<dbReference type="CDD" id="cd03016">
    <property type="entry name" value="PRX_1cys"/>
    <property type="match status" value="1"/>
</dbReference>
<organism evidence="11 12">
    <name type="scientific">Paracoccus seriniphilus</name>
    <dbReference type="NCBI Taxonomy" id="184748"/>
    <lineage>
        <taxon>Bacteria</taxon>
        <taxon>Pseudomonadati</taxon>
        <taxon>Pseudomonadota</taxon>
        <taxon>Alphaproteobacteria</taxon>
        <taxon>Rhodobacterales</taxon>
        <taxon>Paracoccaceae</taxon>
        <taxon>Paracoccus</taxon>
    </lineage>
</organism>
<dbReference type="InterPro" id="IPR013766">
    <property type="entry name" value="Thioredoxin_domain"/>
</dbReference>
<gene>
    <name evidence="11" type="ORF">SAMN05444959_104252</name>
</gene>
<keyword evidence="12" id="KW-1185">Reference proteome</keyword>
<comment type="function">
    <text evidence="8">Thiol-specific peroxidase that catalyzes the reduction of hydrogen peroxide and organic hydroperoxides to water and alcohols, respectively. Plays a role in cell protection against oxidative stress by detoxifying peroxides.</text>
</comment>
<feature type="domain" description="Thioredoxin" evidence="10">
    <location>
        <begin position="3"/>
        <end position="168"/>
    </location>
</feature>
<dbReference type="GO" id="GO:0042744">
    <property type="term" value="P:hydrogen peroxide catabolic process"/>
    <property type="evidence" value="ECO:0007669"/>
    <property type="project" value="TreeGrafter"/>
</dbReference>
<dbReference type="EMBL" id="FZQB01000004">
    <property type="protein sequence ID" value="SNT73081.1"/>
    <property type="molecule type" value="Genomic_DNA"/>
</dbReference>
<keyword evidence="2" id="KW-0575">Peroxidase</keyword>
<evidence type="ECO:0000259" key="10">
    <source>
        <dbReference type="PROSITE" id="PS51352"/>
    </source>
</evidence>
<dbReference type="OrthoDB" id="9812811at2"/>
<comment type="similarity">
    <text evidence="6">Belongs to the peroxiredoxin family. Prx6 subfamily.</text>
</comment>
<dbReference type="GO" id="GO:0033554">
    <property type="term" value="P:cellular response to stress"/>
    <property type="evidence" value="ECO:0007669"/>
    <property type="project" value="TreeGrafter"/>
</dbReference>
<keyword evidence="5" id="KW-0676">Redox-active center</keyword>
<dbReference type="InterPro" id="IPR050217">
    <property type="entry name" value="Peroxiredoxin"/>
</dbReference>
<dbReference type="GO" id="GO:0005829">
    <property type="term" value="C:cytosol"/>
    <property type="evidence" value="ECO:0007669"/>
    <property type="project" value="TreeGrafter"/>
</dbReference>
<dbReference type="InterPro" id="IPR036249">
    <property type="entry name" value="Thioredoxin-like_sf"/>
</dbReference>
<dbReference type="AlphaFoldDB" id="A0A239PS11"/>
<dbReference type="GO" id="GO:0006979">
    <property type="term" value="P:response to oxidative stress"/>
    <property type="evidence" value="ECO:0007669"/>
    <property type="project" value="TreeGrafter"/>
</dbReference>
<dbReference type="FunFam" id="3.40.30.10:FF:000011">
    <property type="entry name" value="Peroxiredoxin PRX1"/>
    <property type="match status" value="1"/>
</dbReference>
<dbReference type="Pfam" id="PF00578">
    <property type="entry name" value="AhpC-TSA"/>
    <property type="match status" value="1"/>
</dbReference>
<name>A0A239PS11_9RHOB</name>